<proteinExistence type="predicted"/>
<name>A0ABX1JN30_9MICC</name>
<feature type="signal peptide" evidence="2">
    <location>
        <begin position="1"/>
        <end position="43"/>
    </location>
</feature>
<feature type="region of interest" description="Disordered" evidence="1">
    <location>
        <begin position="1"/>
        <end position="20"/>
    </location>
</feature>
<evidence type="ECO:0000256" key="1">
    <source>
        <dbReference type="SAM" id="MobiDB-lite"/>
    </source>
</evidence>
<comment type="caution">
    <text evidence="3">The sequence shown here is derived from an EMBL/GenBank/DDBJ whole genome shotgun (WGS) entry which is preliminary data.</text>
</comment>
<protein>
    <recommendedName>
        <fullName evidence="5">Htaa domain-containing protein</fullName>
    </recommendedName>
</protein>
<evidence type="ECO:0000313" key="4">
    <source>
        <dbReference type="Proteomes" id="UP000523795"/>
    </source>
</evidence>
<gene>
    <name evidence="3" type="ORF">HER39_07835</name>
</gene>
<dbReference type="InterPro" id="IPR006311">
    <property type="entry name" value="TAT_signal"/>
</dbReference>
<accession>A0ABX1JN30</accession>
<dbReference type="EMBL" id="JAAZSR010000095">
    <property type="protein sequence ID" value="NKX50478.1"/>
    <property type="molecule type" value="Genomic_DNA"/>
</dbReference>
<sequence length="279" mass="28360">MPGSASRPVHRRNRQGPPRRALLTSSLAGALLLPMLTVPPAYAAPSGTPDIPADPADWASAPYSPLAPESLDAGGGRDGAVELTFDGKGAGLPAADGRGTGFTAVLPSSEASPYFVPERLLLSEGKLKIAAGNGSAARGRNDLDNALGVPLAAQEDTLRLSTVRAGPVGFAAAAEGGIWFGGSDRNFVTLSLAGSGSEARQVKLTKETGDAFRSPADGATESKDQVIAAARQSGPAEPVRLTLDIDPWDRSVAGSYQIGDGKAVALGPLRLPAGFLDGT</sequence>
<feature type="chain" id="PRO_5046207151" description="Htaa domain-containing protein" evidence="2">
    <location>
        <begin position="44"/>
        <end position="279"/>
    </location>
</feature>
<feature type="region of interest" description="Disordered" evidence="1">
    <location>
        <begin position="47"/>
        <end position="79"/>
    </location>
</feature>
<evidence type="ECO:0000313" key="3">
    <source>
        <dbReference type="EMBL" id="NKX50478.1"/>
    </source>
</evidence>
<reference evidence="3 4" key="1">
    <citation type="submission" date="2020-04" db="EMBL/GenBank/DDBJ databases">
        <authorList>
            <person name="Liu S."/>
        </authorList>
    </citation>
    <scope>NUCLEOTIDE SEQUENCE [LARGE SCALE GENOMIC DNA]</scope>
    <source>
        <strain evidence="3 4">CGMCC 1.15091</strain>
    </source>
</reference>
<feature type="non-terminal residue" evidence="3">
    <location>
        <position position="279"/>
    </location>
</feature>
<dbReference type="Proteomes" id="UP000523795">
    <property type="component" value="Unassembled WGS sequence"/>
</dbReference>
<evidence type="ECO:0000256" key="2">
    <source>
        <dbReference type="SAM" id="SignalP"/>
    </source>
</evidence>
<keyword evidence="4" id="KW-1185">Reference proteome</keyword>
<evidence type="ECO:0008006" key="5">
    <source>
        <dbReference type="Google" id="ProtNLM"/>
    </source>
</evidence>
<organism evidence="3 4">
    <name type="scientific">Arthrobacter deserti</name>
    <dbReference type="NCBI Taxonomy" id="1742687"/>
    <lineage>
        <taxon>Bacteria</taxon>
        <taxon>Bacillati</taxon>
        <taxon>Actinomycetota</taxon>
        <taxon>Actinomycetes</taxon>
        <taxon>Micrococcales</taxon>
        <taxon>Micrococcaceae</taxon>
        <taxon>Arthrobacter</taxon>
    </lineage>
</organism>
<dbReference type="PROSITE" id="PS51318">
    <property type="entry name" value="TAT"/>
    <property type="match status" value="1"/>
</dbReference>
<keyword evidence="2" id="KW-0732">Signal</keyword>